<keyword evidence="2" id="KW-0131">Cell cycle</keyword>
<dbReference type="PANTHER" id="PTHR34183">
    <property type="entry name" value="ENDOLYTIC PEPTIDOGLYCAN TRANSGLYCOSYLASE RLPA"/>
    <property type="match status" value="1"/>
</dbReference>
<dbReference type="Gene3D" id="2.40.40.10">
    <property type="entry name" value="RlpA-like domain"/>
    <property type="match status" value="1"/>
</dbReference>
<feature type="domain" description="SPOR" evidence="1">
    <location>
        <begin position="186"/>
        <end position="261"/>
    </location>
</feature>
<gene>
    <name evidence="2" type="ORF">GXW78_19805</name>
</gene>
<dbReference type="Pfam" id="PF03330">
    <property type="entry name" value="DPBB_1"/>
    <property type="match status" value="1"/>
</dbReference>
<keyword evidence="2" id="KW-0132">Cell division</keyword>
<evidence type="ECO:0000313" key="2">
    <source>
        <dbReference type="EMBL" id="MBR0651922.1"/>
    </source>
</evidence>
<evidence type="ECO:0000313" key="3">
    <source>
        <dbReference type="Proteomes" id="UP000698752"/>
    </source>
</evidence>
<dbReference type="Gene3D" id="3.30.70.1070">
    <property type="entry name" value="Sporulation related repeat"/>
    <property type="match status" value="1"/>
</dbReference>
<comment type="caution">
    <text evidence="2">The sequence shown here is derived from an EMBL/GenBank/DDBJ whole genome shotgun (WGS) entry which is preliminary data.</text>
</comment>
<dbReference type="GO" id="GO:0051301">
    <property type="term" value="P:cell division"/>
    <property type="evidence" value="ECO:0007669"/>
    <property type="project" value="UniProtKB-KW"/>
</dbReference>
<name>A0ABS5ELN4_9PROT</name>
<dbReference type="InterPro" id="IPR007730">
    <property type="entry name" value="SPOR-like_dom"/>
</dbReference>
<dbReference type="InterPro" id="IPR036680">
    <property type="entry name" value="SPOR-like_sf"/>
</dbReference>
<dbReference type="InterPro" id="IPR009009">
    <property type="entry name" value="RlpA-like_DPBB"/>
</dbReference>
<dbReference type="Pfam" id="PF05036">
    <property type="entry name" value="SPOR"/>
    <property type="match status" value="1"/>
</dbReference>
<evidence type="ECO:0000259" key="1">
    <source>
        <dbReference type="PROSITE" id="PS51724"/>
    </source>
</evidence>
<proteinExistence type="predicted"/>
<dbReference type="CDD" id="cd22268">
    <property type="entry name" value="DPBB_RlpA-like"/>
    <property type="match status" value="1"/>
</dbReference>
<dbReference type="PROSITE" id="PS51724">
    <property type="entry name" value="SPOR"/>
    <property type="match status" value="1"/>
</dbReference>
<sequence>MGGVWSYPREDFGLVETGLATRQPGPGGWNTPTANGEAWSGSRALAAHRTLQLPAVVTVTNLENGASLTLRVNDRGPVNPGRVIGLSDRAADLLGIPPGGAAQVSIAVDGERSRALGEAVLGRPPEAIAITTAPRVAVASESLAPPPGARSAGPAAAAIPVTAAAAEAPRVAPREVVLPETVTRGTPRPGRIYVEAGVLSRADAAQRLAARIPGARIEAFGPRRDQSFRVRSGPFQTVSEADAALERTLAAGVSGARILVD</sequence>
<dbReference type="PANTHER" id="PTHR34183:SF8">
    <property type="entry name" value="ENDOLYTIC PEPTIDOGLYCAN TRANSGLYCOSYLASE RLPA-RELATED"/>
    <property type="match status" value="1"/>
</dbReference>
<dbReference type="Proteomes" id="UP000698752">
    <property type="component" value="Unassembled WGS sequence"/>
</dbReference>
<dbReference type="EMBL" id="JAAEDI010000022">
    <property type="protein sequence ID" value="MBR0651922.1"/>
    <property type="molecule type" value="Genomic_DNA"/>
</dbReference>
<dbReference type="InterPro" id="IPR036908">
    <property type="entry name" value="RlpA-like_sf"/>
</dbReference>
<reference evidence="3" key="1">
    <citation type="journal article" date="2021" name="Syst. Appl. Microbiol.">
        <title>Roseomonas hellenica sp. nov., isolated from roots of wild-growing Alkanna tinctoria.</title>
        <authorList>
            <person name="Rat A."/>
            <person name="Naranjo H.D."/>
            <person name="Lebbe L."/>
            <person name="Cnockaert M."/>
            <person name="Krigas N."/>
            <person name="Grigoriadou K."/>
            <person name="Maloupa E."/>
            <person name="Willems A."/>
        </authorList>
    </citation>
    <scope>NUCLEOTIDE SEQUENCE [LARGE SCALE GENOMIC DNA]</scope>
    <source>
        <strain evidence="3">LMG 31159</strain>
    </source>
</reference>
<organism evidence="2 3">
    <name type="scientific">Neoroseomonas terrae</name>
    <dbReference type="NCBI Taxonomy" id="424799"/>
    <lineage>
        <taxon>Bacteria</taxon>
        <taxon>Pseudomonadati</taxon>
        <taxon>Pseudomonadota</taxon>
        <taxon>Alphaproteobacteria</taxon>
        <taxon>Acetobacterales</taxon>
        <taxon>Acetobacteraceae</taxon>
        <taxon>Neoroseomonas</taxon>
    </lineage>
</organism>
<protein>
    <submittedName>
        <fullName evidence="2">Sporulation and cell division repeat protein</fullName>
    </submittedName>
</protein>
<dbReference type="SUPFAM" id="SSF110997">
    <property type="entry name" value="Sporulation related repeat"/>
    <property type="match status" value="1"/>
</dbReference>
<accession>A0ABS5ELN4</accession>
<keyword evidence="3" id="KW-1185">Reference proteome</keyword>